<name>A0A151NFH2_ALLMI</name>
<accession>A0A151NFH2</accession>
<protein>
    <submittedName>
        <fullName evidence="1">Uncharacterized protein</fullName>
    </submittedName>
</protein>
<dbReference type="Proteomes" id="UP000050525">
    <property type="component" value="Unassembled WGS sequence"/>
</dbReference>
<evidence type="ECO:0000313" key="1">
    <source>
        <dbReference type="EMBL" id="KYO35285.1"/>
    </source>
</evidence>
<keyword evidence="2" id="KW-1185">Reference proteome</keyword>
<gene>
    <name evidence="1" type="ORF">Y1Q_0007885</name>
</gene>
<comment type="caution">
    <text evidence="1">The sequence shown here is derived from an EMBL/GenBank/DDBJ whole genome shotgun (WGS) entry which is preliminary data.</text>
</comment>
<dbReference type="AlphaFoldDB" id="A0A151NFH2"/>
<dbReference type="EMBL" id="AKHW03003201">
    <property type="protein sequence ID" value="KYO35285.1"/>
    <property type="molecule type" value="Genomic_DNA"/>
</dbReference>
<evidence type="ECO:0000313" key="2">
    <source>
        <dbReference type="Proteomes" id="UP000050525"/>
    </source>
</evidence>
<proteinExistence type="predicted"/>
<reference evidence="1 2" key="1">
    <citation type="journal article" date="2012" name="Genome Biol.">
        <title>Sequencing three crocodilian genomes to illuminate the evolution of archosaurs and amniotes.</title>
        <authorList>
            <person name="St John J.A."/>
            <person name="Braun E.L."/>
            <person name="Isberg S.R."/>
            <person name="Miles L.G."/>
            <person name="Chong A.Y."/>
            <person name="Gongora J."/>
            <person name="Dalzell P."/>
            <person name="Moran C."/>
            <person name="Bed'hom B."/>
            <person name="Abzhanov A."/>
            <person name="Burgess S.C."/>
            <person name="Cooksey A.M."/>
            <person name="Castoe T.A."/>
            <person name="Crawford N.G."/>
            <person name="Densmore L.D."/>
            <person name="Drew J.C."/>
            <person name="Edwards S.V."/>
            <person name="Faircloth B.C."/>
            <person name="Fujita M.K."/>
            <person name="Greenwold M.J."/>
            <person name="Hoffmann F.G."/>
            <person name="Howard J.M."/>
            <person name="Iguchi T."/>
            <person name="Janes D.E."/>
            <person name="Khan S.Y."/>
            <person name="Kohno S."/>
            <person name="de Koning A.J."/>
            <person name="Lance S.L."/>
            <person name="McCarthy F.M."/>
            <person name="McCormack J.E."/>
            <person name="Merchant M.E."/>
            <person name="Peterson D.G."/>
            <person name="Pollock D.D."/>
            <person name="Pourmand N."/>
            <person name="Raney B.J."/>
            <person name="Roessler K.A."/>
            <person name="Sanford J.R."/>
            <person name="Sawyer R.H."/>
            <person name="Schmidt C.J."/>
            <person name="Triplett E.W."/>
            <person name="Tuberville T.D."/>
            <person name="Venegas-Anaya M."/>
            <person name="Howard J.T."/>
            <person name="Jarvis E.D."/>
            <person name="Guillette L.J.Jr."/>
            <person name="Glenn T.C."/>
            <person name="Green R.E."/>
            <person name="Ray D.A."/>
        </authorList>
    </citation>
    <scope>NUCLEOTIDE SEQUENCE [LARGE SCALE GENOMIC DNA]</scope>
    <source>
        <strain evidence="1">KSC_2009_1</strain>
    </source>
</reference>
<organism evidence="1 2">
    <name type="scientific">Alligator mississippiensis</name>
    <name type="common">American alligator</name>
    <dbReference type="NCBI Taxonomy" id="8496"/>
    <lineage>
        <taxon>Eukaryota</taxon>
        <taxon>Metazoa</taxon>
        <taxon>Chordata</taxon>
        <taxon>Craniata</taxon>
        <taxon>Vertebrata</taxon>
        <taxon>Euteleostomi</taxon>
        <taxon>Archelosauria</taxon>
        <taxon>Archosauria</taxon>
        <taxon>Crocodylia</taxon>
        <taxon>Alligatoridae</taxon>
        <taxon>Alligatorinae</taxon>
        <taxon>Alligator</taxon>
    </lineage>
</organism>
<sequence length="102" mass="11531">MEEDLEDVRGDKLDALTGIEILLCNGRSGMCHNNFTVQEMEQPQKRDTKRQAVASASFPTLLKDALTYNLEGAHMGESRSCLLCPQLKKLQAKKWAQFLRGY</sequence>